<evidence type="ECO:0000256" key="6">
    <source>
        <dbReference type="RuleBase" id="RU000320"/>
    </source>
</evidence>
<keyword evidence="5" id="KW-0520">NAD</keyword>
<feature type="transmembrane region" description="Helical" evidence="5">
    <location>
        <begin position="55"/>
        <end position="76"/>
    </location>
</feature>
<comment type="catalytic activity">
    <reaction evidence="5">
        <text>a quinone + NADH + 5 H(+)(in) = a quinol + NAD(+) + 4 H(+)(out)</text>
        <dbReference type="Rhea" id="RHEA:57888"/>
        <dbReference type="ChEBI" id="CHEBI:15378"/>
        <dbReference type="ChEBI" id="CHEBI:24646"/>
        <dbReference type="ChEBI" id="CHEBI:57540"/>
        <dbReference type="ChEBI" id="CHEBI:57945"/>
        <dbReference type="ChEBI" id="CHEBI:132124"/>
    </reaction>
</comment>
<dbReference type="RefSeq" id="WP_200800084.1">
    <property type="nucleotide sequence ID" value="NZ_FQVU01000002.1"/>
</dbReference>
<feature type="transmembrane region" description="Helical" evidence="5">
    <location>
        <begin position="205"/>
        <end position="229"/>
    </location>
</feature>
<dbReference type="GO" id="GO:0008137">
    <property type="term" value="F:NADH dehydrogenase (ubiquinone) activity"/>
    <property type="evidence" value="ECO:0007669"/>
    <property type="project" value="InterPro"/>
</dbReference>
<feature type="transmembrane region" description="Helical" evidence="5">
    <location>
        <begin position="495"/>
        <end position="517"/>
    </location>
</feature>
<keyword evidence="5" id="KW-1278">Translocase</keyword>
<feature type="domain" description="NADH:quinone oxidoreductase/Mrp antiporter transmembrane" evidence="7">
    <location>
        <begin position="169"/>
        <end position="469"/>
    </location>
</feature>
<name>A0A1M5GV63_9ACTN</name>
<keyword evidence="3 5" id="KW-1133">Transmembrane helix</keyword>
<comment type="similarity">
    <text evidence="5">Belongs to the complex I subunit 2 family.</text>
</comment>
<accession>A0A1M5GV63</accession>
<gene>
    <name evidence="5" type="primary">nuoN</name>
    <name evidence="8" type="ORF">SAMN05443575_1303</name>
</gene>
<keyword evidence="5" id="KW-1003">Cell membrane</keyword>
<dbReference type="AlphaFoldDB" id="A0A1M5GV63"/>
<reference evidence="8 9" key="1">
    <citation type="submission" date="2016-11" db="EMBL/GenBank/DDBJ databases">
        <authorList>
            <person name="Jaros S."/>
            <person name="Januszkiewicz K."/>
            <person name="Wedrychowicz H."/>
        </authorList>
    </citation>
    <scope>NUCLEOTIDE SEQUENCE [LARGE SCALE GENOMIC DNA]</scope>
    <source>
        <strain evidence="8 9">DSM 45627</strain>
    </source>
</reference>
<feature type="transmembrane region" description="Helical" evidence="5">
    <location>
        <begin position="249"/>
        <end position="274"/>
    </location>
</feature>
<feature type="transmembrane region" description="Helical" evidence="5">
    <location>
        <begin position="459"/>
        <end position="483"/>
    </location>
</feature>
<dbReference type="GO" id="GO:0012505">
    <property type="term" value="C:endomembrane system"/>
    <property type="evidence" value="ECO:0007669"/>
    <property type="project" value="UniProtKB-SubCell"/>
</dbReference>
<feature type="transmembrane region" description="Helical" evidence="5">
    <location>
        <begin position="286"/>
        <end position="307"/>
    </location>
</feature>
<dbReference type="NCBIfam" id="NF004441">
    <property type="entry name" value="PRK05777.1-4"/>
    <property type="match status" value="1"/>
</dbReference>
<dbReference type="EMBL" id="FQVU01000002">
    <property type="protein sequence ID" value="SHG07583.1"/>
    <property type="molecule type" value="Genomic_DNA"/>
</dbReference>
<dbReference type="EC" id="7.1.1.-" evidence="5"/>
<keyword evidence="5" id="KW-0874">Quinone</keyword>
<feature type="transmembrane region" description="Helical" evidence="5">
    <location>
        <begin position="420"/>
        <end position="439"/>
    </location>
</feature>
<evidence type="ECO:0000256" key="5">
    <source>
        <dbReference type="HAMAP-Rule" id="MF_00445"/>
    </source>
</evidence>
<protein>
    <recommendedName>
        <fullName evidence="5">NADH-quinone oxidoreductase subunit N</fullName>
        <ecNumber evidence="5">7.1.1.-</ecNumber>
    </recommendedName>
    <alternativeName>
        <fullName evidence="5">NADH dehydrogenase I subunit N</fullName>
    </alternativeName>
    <alternativeName>
        <fullName evidence="5">NDH-1 subunit N</fullName>
    </alternativeName>
</protein>
<evidence type="ECO:0000256" key="3">
    <source>
        <dbReference type="ARBA" id="ARBA00022989"/>
    </source>
</evidence>
<dbReference type="HAMAP" id="MF_00445">
    <property type="entry name" value="NDH1_NuoN_1"/>
    <property type="match status" value="1"/>
</dbReference>
<evidence type="ECO:0000256" key="4">
    <source>
        <dbReference type="ARBA" id="ARBA00023136"/>
    </source>
</evidence>
<feature type="transmembrane region" description="Helical" evidence="5">
    <location>
        <begin position="379"/>
        <end position="399"/>
    </location>
</feature>
<organism evidence="8 9">
    <name type="scientific">Jatrophihabitans endophyticus</name>
    <dbReference type="NCBI Taxonomy" id="1206085"/>
    <lineage>
        <taxon>Bacteria</taxon>
        <taxon>Bacillati</taxon>
        <taxon>Actinomycetota</taxon>
        <taxon>Actinomycetes</taxon>
        <taxon>Jatrophihabitantales</taxon>
        <taxon>Jatrophihabitantaceae</taxon>
        <taxon>Jatrophihabitans</taxon>
    </lineage>
</organism>
<keyword evidence="5" id="KW-0813">Transport</keyword>
<dbReference type="Pfam" id="PF00361">
    <property type="entry name" value="Proton_antipo_M"/>
    <property type="match status" value="1"/>
</dbReference>
<dbReference type="GO" id="GO:0050136">
    <property type="term" value="F:NADH dehydrogenase (quinone) (non-electrogenic) activity"/>
    <property type="evidence" value="ECO:0007669"/>
    <property type="project" value="UniProtKB-UniRule"/>
</dbReference>
<comment type="subcellular location">
    <subcellularLocation>
        <location evidence="5">Cell membrane</location>
        <topology evidence="5">Multi-pass membrane protein</topology>
    </subcellularLocation>
    <subcellularLocation>
        <location evidence="1">Endomembrane system</location>
        <topology evidence="1">Multi-pass membrane protein</topology>
    </subcellularLocation>
    <subcellularLocation>
        <location evidence="6">Membrane</location>
        <topology evidence="6">Multi-pass membrane protein</topology>
    </subcellularLocation>
</comment>
<evidence type="ECO:0000313" key="9">
    <source>
        <dbReference type="Proteomes" id="UP000186132"/>
    </source>
</evidence>
<keyword evidence="2 5" id="KW-0812">Transmembrane</keyword>
<dbReference type="InterPro" id="IPR001750">
    <property type="entry name" value="ND/Mrp_TM"/>
</dbReference>
<evidence type="ECO:0000313" key="8">
    <source>
        <dbReference type="EMBL" id="SHG07583.1"/>
    </source>
</evidence>
<feature type="transmembrane region" description="Helical" evidence="5">
    <location>
        <begin position="319"/>
        <end position="338"/>
    </location>
</feature>
<keyword evidence="4 5" id="KW-0472">Membrane</keyword>
<feature type="transmembrane region" description="Helical" evidence="5">
    <location>
        <begin position="345"/>
        <end position="364"/>
    </location>
</feature>
<dbReference type="Proteomes" id="UP000186132">
    <property type="component" value="Unassembled WGS sequence"/>
</dbReference>
<evidence type="ECO:0000256" key="1">
    <source>
        <dbReference type="ARBA" id="ARBA00004127"/>
    </source>
</evidence>
<keyword evidence="9" id="KW-1185">Reference proteome</keyword>
<dbReference type="GO" id="GO:0048038">
    <property type="term" value="F:quinone binding"/>
    <property type="evidence" value="ECO:0007669"/>
    <property type="project" value="UniProtKB-KW"/>
</dbReference>
<dbReference type="GO" id="GO:0005886">
    <property type="term" value="C:plasma membrane"/>
    <property type="evidence" value="ECO:0007669"/>
    <property type="project" value="UniProtKB-SubCell"/>
</dbReference>
<evidence type="ECO:0000256" key="2">
    <source>
        <dbReference type="ARBA" id="ARBA00022692"/>
    </source>
</evidence>
<feature type="transmembrane region" description="Helical" evidence="5">
    <location>
        <begin position="96"/>
        <end position="116"/>
    </location>
</feature>
<evidence type="ECO:0000259" key="7">
    <source>
        <dbReference type="Pfam" id="PF00361"/>
    </source>
</evidence>
<dbReference type="InterPro" id="IPR010096">
    <property type="entry name" value="NADH-Q_OxRdtase_suN/2"/>
</dbReference>
<dbReference type="PRINTS" id="PR01434">
    <property type="entry name" value="NADHDHGNASE5"/>
</dbReference>
<feature type="transmembrane region" description="Helical" evidence="5">
    <location>
        <begin position="20"/>
        <end position="43"/>
    </location>
</feature>
<dbReference type="GO" id="GO:0042773">
    <property type="term" value="P:ATP synthesis coupled electron transport"/>
    <property type="evidence" value="ECO:0007669"/>
    <property type="project" value="InterPro"/>
</dbReference>
<dbReference type="NCBIfam" id="TIGR01770">
    <property type="entry name" value="NDH_I_N"/>
    <property type="match status" value="1"/>
</dbReference>
<dbReference type="PANTHER" id="PTHR22773">
    <property type="entry name" value="NADH DEHYDROGENASE"/>
    <property type="match status" value="1"/>
</dbReference>
<comment type="function">
    <text evidence="5">NDH-1 shuttles electrons from NADH, via FMN and iron-sulfur (Fe-S) centers, to quinones in the respiratory chain. The immediate electron acceptor for the enzyme in this species is believed to be a menaquinone. Couples the redox reaction to proton translocation (for every two electrons transferred, four hydrogen ions are translocated across the cytoplasmic membrane), and thus conserves the redox energy in a proton gradient.</text>
</comment>
<comment type="subunit">
    <text evidence="5">NDH-1 is composed of 14 different subunits. Subunits NuoA, H, J, K, L, M, N constitute the membrane sector of the complex.</text>
</comment>
<dbReference type="STRING" id="1206085.SAMN05443575_1303"/>
<sequence>MSALLLAAADNTIDAPSVSYSALSPILIVLGAAILGVIAEAVLPRRDRFPAQLVISLGGLIAAVVAVGVIHATNVATPSPAGSNLSFAGSLAVDSTGLFIQGTVLALAIMATLLMAERSVDVGSPIVASSAVVVGSADDRRLAQTDRVQTEIFPLMMFAVSGMLIFPIANNLLLMFVALEVLSLPLYLMAGMARRRRLLSQEAAVKYFLLGAFASAFFLYGLALLYGYANSVDLPTILQATRGSTKSDILLYAGLALLLVGLLFKAGIAPFHSWTPDVYQGSPTPVTAFMAACTKVAAFGAIIRVLYVGFNTTAYDWRPIIWAAAIASMVVGAVFGLTQTDVKRILAYSSIAHAGFILVGLLAVDRNGHLGKDGISSVLFYVLTYGFSTLAAFGLLMVVRDSEGEATRLAQWSGLAKKSPAVAITMTVLLMSMAGIPLTSGFTGKFFVFRAAFSDAGPLVVIALISSAIAAFFYLRIVVLMFFADPPENAPTIAIPGWSTSIALTFGVVVTVVLGVFPQPILDLATKAARLTG</sequence>
<proteinExistence type="inferred from homology"/>